<dbReference type="PANTHER" id="PTHR30520:SF6">
    <property type="entry name" value="FORMATE_NITRATE FAMILY TRANSPORTER (EUROFUNG)"/>
    <property type="match status" value="1"/>
</dbReference>
<keyword evidence="5 7" id="KW-0472">Membrane</keyword>
<organism evidence="8 9">
    <name type="scientific">Pholiota conissans</name>
    <dbReference type="NCBI Taxonomy" id="109636"/>
    <lineage>
        <taxon>Eukaryota</taxon>
        <taxon>Fungi</taxon>
        <taxon>Dikarya</taxon>
        <taxon>Basidiomycota</taxon>
        <taxon>Agaricomycotina</taxon>
        <taxon>Agaricomycetes</taxon>
        <taxon>Agaricomycetidae</taxon>
        <taxon>Agaricales</taxon>
        <taxon>Agaricineae</taxon>
        <taxon>Strophariaceae</taxon>
        <taxon>Pholiota</taxon>
    </lineage>
</organism>
<evidence type="ECO:0000313" key="9">
    <source>
        <dbReference type="Proteomes" id="UP000807469"/>
    </source>
</evidence>
<feature type="transmembrane region" description="Helical" evidence="7">
    <location>
        <begin position="193"/>
        <end position="211"/>
    </location>
</feature>
<feature type="transmembrane region" description="Helical" evidence="7">
    <location>
        <begin position="69"/>
        <end position="87"/>
    </location>
</feature>
<dbReference type="GO" id="GO:0015707">
    <property type="term" value="P:nitrite transport"/>
    <property type="evidence" value="ECO:0007669"/>
    <property type="project" value="TreeGrafter"/>
</dbReference>
<accession>A0A9P6CVB3</accession>
<dbReference type="InterPro" id="IPR000292">
    <property type="entry name" value="For/NO2_transpt"/>
</dbReference>
<sequence>MVYAEPPSTLKPDEVAYLFVQQGIKKHNDRYLAVFTKAFMAGAMLSFGGLLSEVLQGGAAGLTASNPGIVKVLGGFVFPVGLVMIILQGQELLTSNMMIFPMALATRSIPLWSLPLNWLIVFFGNLAGSLFFAAILTHYSGIVSTDPYATFIKTFAIHKAHDPQWHQIFLRGIGCNWLVSVAVWQAAGARDTISKIFATWIPIWIFVACGFDHIVANMFSVPLGIMFGAPFSVAAYIRKSLIASFLGNVVGALFVALPAVYMYLGDYRADGLRDAEDGDVVTQVPVNSSNASDNEDKKRG</sequence>
<proteinExistence type="inferred from homology"/>
<dbReference type="InterPro" id="IPR023271">
    <property type="entry name" value="Aquaporin-like"/>
</dbReference>
<dbReference type="GO" id="GO:0005886">
    <property type="term" value="C:plasma membrane"/>
    <property type="evidence" value="ECO:0007669"/>
    <property type="project" value="TreeGrafter"/>
</dbReference>
<name>A0A9P6CVB3_9AGAR</name>
<dbReference type="Pfam" id="PF01226">
    <property type="entry name" value="Form_Nir_trans"/>
    <property type="match status" value="1"/>
</dbReference>
<evidence type="ECO:0000256" key="4">
    <source>
        <dbReference type="ARBA" id="ARBA00022989"/>
    </source>
</evidence>
<evidence type="ECO:0000256" key="5">
    <source>
        <dbReference type="ARBA" id="ARBA00023136"/>
    </source>
</evidence>
<feature type="transmembrane region" description="Helical" evidence="7">
    <location>
        <begin position="118"/>
        <end position="136"/>
    </location>
</feature>
<comment type="similarity">
    <text evidence="6">Belongs to the FNT transporter (TC 1.A.16) family.</text>
</comment>
<dbReference type="Gene3D" id="1.20.1080.10">
    <property type="entry name" value="Glycerol uptake facilitator protein"/>
    <property type="match status" value="1"/>
</dbReference>
<gene>
    <name evidence="8" type="ORF">BDN70DRAFT_991799</name>
</gene>
<dbReference type="PANTHER" id="PTHR30520">
    <property type="entry name" value="FORMATE TRANSPORTER-RELATED"/>
    <property type="match status" value="1"/>
</dbReference>
<dbReference type="FunFam" id="1.20.1080.10:FF:000011">
    <property type="entry name" value="Formate family transporter"/>
    <property type="match status" value="1"/>
</dbReference>
<dbReference type="Proteomes" id="UP000807469">
    <property type="component" value="Unassembled WGS sequence"/>
</dbReference>
<keyword evidence="2" id="KW-0813">Transport</keyword>
<dbReference type="EMBL" id="MU155177">
    <property type="protein sequence ID" value="KAF9481521.1"/>
    <property type="molecule type" value="Genomic_DNA"/>
</dbReference>
<protein>
    <submittedName>
        <fullName evidence="8">Formate/nitrite transporter</fullName>
    </submittedName>
</protein>
<feature type="transmembrane region" description="Helical" evidence="7">
    <location>
        <begin position="243"/>
        <end position="264"/>
    </location>
</feature>
<evidence type="ECO:0000256" key="2">
    <source>
        <dbReference type="ARBA" id="ARBA00022448"/>
    </source>
</evidence>
<reference evidence="8" key="1">
    <citation type="submission" date="2020-11" db="EMBL/GenBank/DDBJ databases">
        <authorList>
            <consortium name="DOE Joint Genome Institute"/>
            <person name="Ahrendt S."/>
            <person name="Riley R."/>
            <person name="Andreopoulos W."/>
            <person name="Labutti K."/>
            <person name="Pangilinan J."/>
            <person name="Ruiz-Duenas F.J."/>
            <person name="Barrasa J.M."/>
            <person name="Sanchez-Garcia M."/>
            <person name="Camarero S."/>
            <person name="Miyauchi S."/>
            <person name="Serrano A."/>
            <person name="Linde D."/>
            <person name="Babiker R."/>
            <person name="Drula E."/>
            <person name="Ayuso-Fernandez I."/>
            <person name="Pacheco R."/>
            <person name="Padilla G."/>
            <person name="Ferreira P."/>
            <person name="Barriuso J."/>
            <person name="Kellner H."/>
            <person name="Castanera R."/>
            <person name="Alfaro M."/>
            <person name="Ramirez L."/>
            <person name="Pisabarro A.G."/>
            <person name="Kuo A."/>
            <person name="Tritt A."/>
            <person name="Lipzen A."/>
            <person name="He G."/>
            <person name="Yan M."/>
            <person name="Ng V."/>
            <person name="Cullen D."/>
            <person name="Martin F."/>
            <person name="Rosso M.-N."/>
            <person name="Henrissat B."/>
            <person name="Hibbett D."/>
            <person name="Martinez A.T."/>
            <person name="Grigoriev I.V."/>
        </authorList>
    </citation>
    <scope>NUCLEOTIDE SEQUENCE</scope>
    <source>
        <strain evidence="8">CIRM-BRFM 674</strain>
    </source>
</reference>
<dbReference type="GO" id="GO:0015513">
    <property type="term" value="F:high-affinity secondary active nitrite transmembrane transporter activity"/>
    <property type="evidence" value="ECO:0007669"/>
    <property type="project" value="TreeGrafter"/>
</dbReference>
<keyword evidence="4 7" id="KW-1133">Transmembrane helix</keyword>
<dbReference type="AlphaFoldDB" id="A0A9P6CVB3"/>
<keyword evidence="3 7" id="KW-0812">Transmembrane</keyword>
<comment type="caution">
    <text evidence="8">The sequence shown here is derived from an EMBL/GenBank/DDBJ whole genome shotgun (WGS) entry which is preliminary data.</text>
</comment>
<keyword evidence="9" id="KW-1185">Reference proteome</keyword>
<dbReference type="OrthoDB" id="4829at2759"/>
<evidence type="ECO:0000313" key="8">
    <source>
        <dbReference type="EMBL" id="KAF9481521.1"/>
    </source>
</evidence>
<comment type="subcellular location">
    <subcellularLocation>
        <location evidence="1">Membrane</location>
        <topology evidence="1">Multi-pass membrane protein</topology>
    </subcellularLocation>
</comment>
<evidence type="ECO:0000256" key="1">
    <source>
        <dbReference type="ARBA" id="ARBA00004141"/>
    </source>
</evidence>
<evidence type="ECO:0000256" key="6">
    <source>
        <dbReference type="ARBA" id="ARBA00049660"/>
    </source>
</evidence>
<feature type="transmembrane region" description="Helical" evidence="7">
    <location>
        <begin position="31"/>
        <end position="49"/>
    </location>
</feature>
<evidence type="ECO:0000256" key="7">
    <source>
        <dbReference type="SAM" id="Phobius"/>
    </source>
</evidence>
<evidence type="ECO:0000256" key="3">
    <source>
        <dbReference type="ARBA" id="ARBA00022692"/>
    </source>
</evidence>